<evidence type="ECO:0000256" key="8">
    <source>
        <dbReference type="SAM" id="Coils"/>
    </source>
</evidence>
<dbReference type="InterPro" id="IPR015720">
    <property type="entry name" value="Emp24-like"/>
</dbReference>
<feature type="coiled-coil region" evidence="8">
    <location>
        <begin position="151"/>
        <end position="178"/>
    </location>
</feature>
<evidence type="ECO:0000256" key="7">
    <source>
        <dbReference type="RuleBase" id="RU003827"/>
    </source>
</evidence>
<keyword evidence="6 9" id="KW-0472">Membrane</keyword>
<feature type="transmembrane region" description="Helical" evidence="9">
    <location>
        <begin position="200"/>
        <end position="220"/>
    </location>
</feature>
<reference evidence="12" key="1">
    <citation type="journal article" date="2016" name="Nature">
        <title>The genome of the seagrass Zostera marina reveals angiosperm adaptation to the sea.</title>
        <authorList>
            <person name="Olsen J.L."/>
            <person name="Rouze P."/>
            <person name="Verhelst B."/>
            <person name="Lin Y.-C."/>
            <person name="Bayer T."/>
            <person name="Collen J."/>
            <person name="Dattolo E."/>
            <person name="De Paoli E."/>
            <person name="Dittami S."/>
            <person name="Maumus F."/>
            <person name="Michel G."/>
            <person name="Kersting A."/>
            <person name="Lauritano C."/>
            <person name="Lohaus R."/>
            <person name="Toepel M."/>
            <person name="Tonon T."/>
            <person name="Vanneste K."/>
            <person name="Amirebrahimi M."/>
            <person name="Brakel J."/>
            <person name="Bostroem C."/>
            <person name="Chovatia M."/>
            <person name="Grimwood J."/>
            <person name="Jenkins J.W."/>
            <person name="Jueterbock A."/>
            <person name="Mraz A."/>
            <person name="Stam W.T."/>
            <person name="Tice H."/>
            <person name="Bornberg-Bauer E."/>
            <person name="Green P.J."/>
            <person name="Pearson G.A."/>
            <person name="Procaccini G."/>
            <person name="Duarte C.M."/>
            <person name="Schmutz J."/>
            <person name="Reusch T.B.H."/>
            <person name="Van de Peer Y."/>
        </authorList>
    </citation>
    <scope>NUCLEOTIDE SEQUENCE [LARGE SCALE GENOMIC DNA]</scope>
    <source>
        <strain evidence="12">cv. Finnish</strain>
    </source>
</reference>
<evidence type="ECO:0000256" key="6">
    <source>
        <dbReference type="ARBA" id="ARBA00023136"/>
    </source>
</evidence>
<dbReference type="Proteomes" id="UP000036987">
    <property type="component" value="Unassembled WGS sequence"/>
</dbReference>
<proteinExistence type="inferred from homology"/>
<protein>
    <submittedName>
        <fullName evidence="11">Transmembrane emp24 domain-containing protein 10</fullName>
    </submittedName>
</protein>
<keyword evidence="12" id="KW-1185">Reference proteome</keyword>
<gene>
    <name evidence="11" type="ORF">ZOSMA_20G01080</name>
</gene>
<evidence type="ECO:0000256" key="3">
    <source>
        <dbReference type="ARBA" id="ARBA00022692"/>
    </source>
</evidence>
<dbReference type="GO" id="GO:0005783">
    <property type="term" value="C:endoplasmic reticulum"/>
    <property type="evidence" value="ECO:0000318"/>
    <property type="project" value="GO_Central"/>
</dbReference>
<sequence length="232" mass="26623">MEGEFYDSVRRSSFLFVTIVLILIVPNPSTSLRFDLPSGNTKCISEDVKNNALSVGKYSVINPDVTEDHGVIDHTLKTPLPDSHKITVRVTSPYGNNIHYADRVEFGTFSFTSKEDGDYMTCFWAHDHKPAVTLTVDFDWKSGIAAKDWSNVAKKDQLDNMETELKKMEDTIRSIHDEMFYLREREEQMQELNKSTNSRMAWLSFLSLGICLSVAGLQIWHLKTFFEKKKLI</sequence>
<keyword evidence="4" id="KW-0732">Signal</keyword>
<dbReference type="GO" id="GO:0016020">
    <property type="term" value="C:membrane"/>
    <property type="evidence" value="ECO:0007669"/>
    <property type="project" value="UniProtKB-SubCell"/>
</dbReference>
<accession>A0A0K9PN39</accession>
<keyword evidence="3 7" id="KW-0812">Transmembrane</keyword>
<evidence type="ECO:0000256" key="9">
    <source>
        <dbReference type="SAM" id="Phobius"/>
    </source>
</evidence>
<dbReference type="OrthoDB" id="1929172at2759"/>
<dbReference type="GO" id="GO:0006888">
    <property type="term" value="P:endoplasmic reticulum to Golgi vesicle-mediated transport"/>
    <property type="evidence" value="ECO:0000318"/>
    <property type="project" value="GO_Central"/>
</dbReference>
<dbReference type="AlphaFoldDB" id="A0A0K9PN39"/>
<dbReference type="InterPro" id="IPR009038">
    <property type="entry name" value="GOLD_dom"/>
</dbReference>
<dbReference type="STRING" id="29655.A0A0K9PN39"/>
<keyword evidence="8" id="KW-0175">Coiled coil</keyword>
<dbReference type="GO" id="GO:0030134">
    <property type="term" value="C:COPII-coated ER to Golgi transport vesicle"/>
    <property type="evidence" value="ECO:0000318"/>
    <property type="project" value="GO_Central"/>
</dbReference>
<dbReference type="GO" id="GO:0007030">
    <property type="term" value="P:Golgi organization"/>
    <property type="evidence" value="ECO:0000318"/>
    <property type="project" value="GO_Central"/>
</dbReference>
<comment type="similarity">
    <text evidence="2 7">Belongs to the EMP24/GP25L family.</text>
</comment>
<evidence type="ECO:0000256" key="5">
    <source>
        <dbReference type="ARBA" id="ARBA00022989"/>
    </source>
</evidence>
<dbReference type="PROSITE" id="PS50866">
    <property type="entry name" value="GOLD"/>
    <property type="match status" value="1"/>
</dbReference>
<evidence type="ECO:0000259" key="10">
    <source>
        <dbReference type="PROSITE" id="PS50866"/>
    </source>
</evidence>
<dbReference type="PANTHER" id="PTHR22811">
    <property type="entry name" value="TRANSMEMBRANE EMP24 DOMAIN-CONTAINING PROTEIN"/>
    <property type="match status" value="1"/>
</dbReference>
<name>A0A0K9PN39_ZOSMR</name>
<comment type="subcellular location">
    <subcellularLocation>
        <location evidence="1 7">Membrane</location>
        <topology evidence="1 7">Single-pass type I membrane protein</topology>
    </subcellularLocation>
</comment>
<organism evidence="11 12">
    <name type="scientific">Zostera marina</name>
    <name type="common">Eelgrass</name>
    <dbReference type="NCBI Taxonomy" id="29655"/>
    <lineage>
        <taxon>Eukaryota</taxon>
        <taxon>Viridiplantae</taxon>
        <taxon>Streptophyta</taxon>
        <taxon>Embryophyta</taxon>
        <taxon>Tracheophyta</taxon>
        <taxon>Spermatophyta</taxon>
        <taxon>Magnoliopsida</taxon>
        <taxon>Liliopsida</taxon>
        <taxon>Zosteraceae</taxon>
        <taxon>Zostera</taxon>
    </lineage>
</organism>
<dbReference type="SMART" id="SM01190">
    <property type="entry name" value="EMP24_GP25L"/>
    <property type="match status" value="1"/>
</dbReference>
<evidence type="ECO:0000256" key="2">
    <source>
        <dbReference type="ARBA" id="ARBA00007104"/>
    </source>
</evidence>
<dbReference type="GO" id="GO:0006886">
    <property type="term" value="P:intracellular protein transport"/>
    <property type="evidence" value="ECO:0000318"/>
    <property type="project" value="GO_Central"/>
</dbReference>
<evidence type="ECO:0000256" key="4">
    <source>
        <dbReference type="ARBA" id="ARBA00022729"/>
    </source>
</evidence>
<dbReference type="GO" id="GO:0005794">
    <property type="term" value="C:Golgi apparatus"/>
    <property type="evidence" value="ECO:0000318"/>
    <property type="project" value="GO_Central"/>
</dbReference>
<dbReference type="Pfam" id="PF01105">
    <property type="entry name" value="EMP24_GP25L"/>
    <property type="match status" value="1"/>
</dbReference>
<comment type="caution">
    <text evidence="11">The sequence shown here is derived from an EMBL/GenBank/DDBJ whole genome shotgun (WGS) entry which is preliminary data.</text>
</comment>
<evidence type="ECO:0000313" key="12">
    <source>
        <dbReference type="Proteomes" id="UP000036987"/>
    </source>
</evidence>
<evidence type="ECO:0000313" key="11">
    <source>
        <dbReference type="EMBL" id="KMZ69630.1"/>
    </source>
</evidence>
<dbReference type="OMA" id="WRTGIHT"/>
<keyword evidence="5 9" id="KW-1133">Transmembrane helix</keyword>
<feature type="domain" description="GOLD" evidence="10">
    <location>
        <begin position="41"/>
        <end position="167"/>
    </location>
</feature>
<evidence type="ECO:0000256" key="1">
    <source>
        <dbReference type="ARBA" id="ARBA00004479"/>
    </source>
</evidence>
<dbReference type="GO" id="GO:0005793">
    <property type="term" value="C:endoplasmic reticulum-Golgi intermediate compartment"/>
    <property type="evidence" value="ECO:0000318"/>
    <property type="project" value="GO_Central"/>
</dbReference>
<dbReference type="EMBL" id="LFYR01000757">
    <property type="protein sequence ID" value="KMZ69630.1"/>
    <property type="molecule type" value="Genomic_DNA"/>
</dbReference>